<organism evidence="1 2">
    <name type="scientific">Clostridium estertheticum</name>
    <dbReference type="NCBI Taxonomy" id="238834"/>
    <lineage>
        <taxon>Bacteria</taxon>
        <taxon>Bacillati</taxon>
        <taxon>Bacillota</taxon>
        <taxon>Clostridia</taxon>
        <taxon>Eubacteriales</taxon>
        <taxon>Clostridiaceae</taxon>
        <taxon>Clostridium</taxon>
    </lineage>
</organism>
<evidence type="ECO:0000313" key="2">
    <source>
        <dbReference type="Proteomes" id="UP000531659"/>
    </source>
</evidence>
<dbReference type="InterPro" id="IPR011051">
    <property type="entry name" value="RmlC_Cupin_sf"/>
</dbReference>
<dbReference type="Gene3D" id="2.60.120.10">
    <property type="entry name" value="Jelly Rolls"/>
    <property type="match status" value="1"/>
</dbReference>
<dbReference type="Pfam" id="PF05962">
    <property type="entry name" value="HutD"/>
    <property type="match status" value="1"/>
</dbReference>
<sequence>MPYNIEIIKKEQYKTSKWSGGTTTELCIYPRDSLYVDRNFKWRLSSAKVEVEESIFTSLPGIARIIMIIEGEILLKHEGHHNAVLKRFEQDNFNGEWTTTSFGKVIDFNLMMAQDYNGKLESIFFNKGETKDIILYSNVNASLKCSQITEAFYVVKGDVKIVTGTKKTINLNKGDLALVTTIEKENNSELKIYSSQEEASIIRTSIFRKKDKLKK</sequence>
<dbReference type="Proteomes" id="UP000531659">
    <property type="component" value="Unassembled WGS sequence"/>
</dbReference>
<name>A0A7Y3SZE5_9CLOT</name>
<dbReference type="CDD" id="cd02208">
    <property type="entry name" value="cupin_RmlC-like"/>
    <property type="match status" value="1"/>
</dbReference>
<gene>
    <name evidence="1" type="ORF">HLQ16_11685</name>
</gene>
<comment type="caution">
    <text evidence="1">The sequence shown here is derived from an EMBL/GenBank/DDBJ whole genome shotgun (WGS) entry which is preliminary data.</text>
</comment>
<dbReference type="RefSeq" id="WP_171297278.1">
    <property type="nucleotide sequence ID" value="NZ_CP087098.1"/>
</dbReference>
<evidence type="ECO:0008006" key="3">
    <source>
        <dbReference type="Google" id="ProtNLM"/>
    </source>
</evidence>
<accession>A0A7Y3SZE5</accession>
<reference evidence="1 2" key="1">
    <citation type="submission" date="2020-05" db="EMBL/GenBank/DDBJ databases">
        <title>Complete genome of Clostridium estertheticum subspecies estertheticum, isolated from Vacuum packed lamb meat from New Zealand imported to Switzerland.</title>
        <authorList>
            <person name="Wambui J."/>
            <person name="Stevens M.J.A."/>
            <person name="Stephan R."/>
        </authorList>
    </citation>
    <scope>NUCLEOTIDE SEQUENCE [LARGE SCALE GENOMIC DNA]</scope>
    <source>
        <strain evidence="1 2">CEST001</strain>
    </source>
</reference>
<proteinExistence type="predicted"/>
<dbReference type="PANTHER" id="PTHR37943">
    <property type="entry name" value="PROTEIN VES"/>
    <property type="match status" value="1"/>
</dbReference>
<dbReference type="SUPFAM" id="SSF51182">
    <property type="entry name" value="RmlC-like cupins"/>
    <property type="match status" value="1"/>
</dbReference>
<dbReference type="AlphaFoldDB" id="A0A7Y3SZE5"/>
<dbReference type="InterPro" id="IPR010282">
    <property type="entry name" value="Uncharacterised_HutD/Ves"/>
</dbReference>
<dbReference type="EMBL" id="JABEYB010000008">
    <property type="protein sequence ID" value="NNU76594.1"/>
    <property type="molecule type" value="Genomic_DNA"/>
</dbReference>
<protein>
    <recommendedName>
        <fullName evidence="3">HutD family protein</fullName>
    </recommendedName>
</protein>
<dbReference type="InterPro" id="IPR014710">
    <property type="entry name" value="RmlC-like_jellyroll"/>
</dbReference>
<evidence type="ECO:0000313" key="1">
    <source>
        <dbReference type="EMBL" id="NNU76594.1"/>
    </source>
</evidence>
<dbReference type="PANTHER" id="PTHR37943:SF1">
    <property type="entry name" value="PROTEIN VES"/>
    <property type="match status" value="1"/>
</dbReference>